<dbReference type="InterPro" id="IPR004360">
    <property type="entry name" value="Glyas_Fos-R_dOase_dom"/>
</dbReference>
<dbReference type="RefSeq" id="WP_162641435.1">
    <property type="nucleotide sequence ID" value="NZ_CP048286.1"/>
</dbReference>
<organism evidence="2 3">
    <name type="scientific">Paenibacillus rhizovicinus</name>
    <dbReference type="NCBI Taxonomy" id="2704463"/>
    <lineage>
        <taxon>Bacteria</taxon>
        <taxon>Bacillati</taxon>
        <taxon>Bacillota</taxon>
        <taxon>Bacilli</taxon>
        <taxon>Bacillales</taxon>
        <taxon>Paenibacillaceae</taxon>
        <taxon>Paenibacillus</taxon>
    </lineage>
</organism>
<dbReference type="InterPro" id="IPR029068">
    <property type="entry name" value="Glyas_Bleomycin-R_OHBP_Dase"/>
</dbReference>
<proteinExistence type="predicted"/>
<gene>
    <name evidence="2" type="ORF">GZH47_16555</name>
</gene>
<protein>
    <submittedName>
        <fullName evidence="2">VOC family protein</fullName>
    </submittedName>
</protein>
<dbReference type="KEGG" id="prz:GZH47_16555"/>
<dbReference type="AlphaFoldDB" id="A0A6C0P1A0"/>
<dbReference type="PANTHER" id="PTHR33990">
    <property type="entry name" value="PROTEIN YJDN-RELATED"/>
    <property type="match status" value="1"/>
</dbReference>
<feature type="domain" description="Glyoxalase/fosfomycin resistance/dioxygenase" evidence="1">
    <location>
        <begin position="8"/>
        <end position="128"/>
    </location>
</feature>
<dbReference type="SUPFAM" id="SSF54593">
    <property type="entry name" value="Glyoxalase/Bleomycin resistance protein/Dihydroxybiphenyl dioxygenase"/>
    <property type="match status" value="1"/>
</dbReference>
<dbReference type="Gene3D" id="3.10.180.10">
    <property type="entry name" value="2,3-Dihydroxybiphenyl 1,2-Dioxygenase, domain 1"/>
    <property type="match status" value="1"/>
</dbReference>
<accession>A0A6C0P1A0</accession>
<dbReference type="EMBL" id="CP048286">
    <property type="protein sequence ID" value="QHW32255.1"/>
    <property type="molecule type" value="Genomic_DNA"/>
</dbReference>
<evidence type="ECO:0000313" key="2">
    <source>
        <dbReference type="EMBL" id="QHW32255.1"/>
    </source>
</evidence>
<evidence type="ECO:0000313" key="3">
    <source>
        <dbReference type="Proteomes" id="UP000479114"/>
    </source>
</evidence>
<evidence type="ECO:0000259" key="1">
    <source>
        <dbReference type="Pfam" id="PF00903"/>
    </source>
</evidence>
<keyword evidence="3" id="KW-1185">Reference proteome</keyword>
<name>A0A6C0P1A0_9BACL</name>
<dbReference type="InterPro" id="IPR028973">
    <property type="entry name" value="PhnB-like"/>
</dbReference>
<dbReference type="CDD" id="cd06588">
    <property type="entry name" value="PhnB_like"/>
    <property type="match status" value="1"/>
</dbReference>
<reference evidence="2 3" key="1">
    <citation type="submission" date="2020-02" db="EMBL/GenBank/DDBJ databases">
        <title>Paenibacillus sp. nov., isolated from rhizosphere soil of tomato.</title>
        <authorList>
            <person name="Weon H.-Y."/>
            <person name="Lee S.A."/>
        </authorList>
    </citation>
    <scope>NUCLEOTIDE SEQUENCE [LARGE SCALE GENOMIC DNA]</scope>
    <source>
        <strain evidence="2 3">14171R-81</strain>
    </source>
</reference>
<dbReference type="Pfam" id="PF00903">
    <property type="entry name" value="Glyoxalase"/>
    <property type="match status" value="1"/>
</dbReference>
<dbReference type="Proteomes" id="UP000479114">
    <property type="component" value="Chromosome"/>
</dbReference>
<dbReference type="PANTHER" id="PTHR33990:SF1">
    <property type="entry name" value="PROTEIN YJDN"/>
    <property type="match status" value="1"/>
</dbReference>
<sequence length="149" mass="16257">MTVHLFPFLMMDGNAKEAIAFYKEALDAELLFIQQFGDGPGAPEHLKDMVAHSVVKIGETSIMISDTLPGISRQIGTNVSVCINTDDIGITTKFYEKLKEEGQVLLPLQPVHYGPGSAIVTDKFGVTFLITTMGSEDAVRRGHQMKSSL</sequence>